<protein>
    <recommendedName>
        <fullName evidence="2">Putative amidase domain-containing protein</fullName>
    </recommendedName>
</protein>
<gene>
    <name evidence="3" type="ordered locus">CSE_00480</name>
</gene>
<dbReference type="EMBL" id="AP012051">
    <property type="protein sequence ID" value="BAL80174.1"/>
    <property type="molecule type" value="Genomic_DNA"/>
</dbReference>
<dbReference type="RefSeq" id="WP_014452585.1">
    <property type="nucleotide sequence ID" value="NC_017096.1"/>
</dbReference>
<dbReference type="KEGG" id="cex:CSE_00480"/>
<dbReference type="Pfam" id="PF12671">
    <property type="entry name" value="Amidase_6"/>
    <property type="match status" value="1"/>
</dbReference>
<feature type="chain" id="PRO_5031376526" description="Putative amidase domain-containing protein" evidence="1">
    <location>
        <begin position="25"/>
        <end position="298"/>
    </location>
</feature>
<sequence>MKKIIIVLVIVAMVLSSMFFNVSADDYTMGKQEIVNYINLKGFNLKEGTSEYFDFLNNLLWGEYNKDLQKSTYFRKILKYAAYYYAHPEILYPEQCKSCLNDVIETHNTQSTTWVYNSSSAVNYAYKYSINAGYGQNPNFPDFRNKGGDCTNFASQVVNAGNVPIDGSGTCSSYSTFTKWYVNKAQWWCLQSRWAWSTSWSVVGDFYTYQSQYKNNAFPTVFAISQANSLRASAVPGDVIQLETGGSKWHSTIVTKKENGEIYLTYHSGPNGYDCVDSSLQEIINRNTIDHFFLLHFH</sequence>
<reference evidence="3 4" key="1">
    <citation type="submission" date="2011-01" db="EMBL/GenBank/DDBJ databases">
        <title>Whole genome sequence of Caldisericum exile AZM16c01.</title>
        <authorList>
            <person name="Narita-Yamada S."/>
            <person name="Kawakoshi A."/>
            <person name="Nakamura S."/>
            <person name="Sasagawa M."/>
            <person name="Fukada J."/>
            <person name="Sekine M."/>
            <person name="Kato Y."/>
            <person name="Fukai R."/>
            <person name="Sasaki K."/>
            <person name="Hanamaki A."/>
            <person name="Narita H."/>
            <person name="Konno Y."/>
            <person name="Mori K."/>
            <person name="Yamazaki S."/>
            <person name="Suzuki K."/>
            <person name="Fujita N."/>
        </authorList>
    </citation>
    <scope>NUCLEOTIDE SEQUENCE [LARGE SCALE GENOMIC DNA]</scope>
    <source>
        <strain evidence="4">DSM 21853 / NBRC 104410 / AZM16c01</strain>
    </source>
</reference>
<dbReference type="PANTHER" id="PTHR40032">
    <property type="entry name" value="EXPORTED PROTEIN-RELATED"/>
    <property type="match status" value="1"/>
</dbReference>
<evidence type="ECO:0000256" key="1">
    <source>
        <dbReference type="SAM" id="SignalP"/>
    </source>
</evidence>
<evidence type="ECO:0000313" key="3">
    <source>
        <dbReference type="EMBL" id="BAL80174.1"/>
    </source>
</evidence>
<dbReference type="InterPro" id="IPR024301">
    <property type="entry name" value="Amidase_6"/>
</dbReference>
<dbReference type="Proteomes" id="UP000004793">
    <property type="component" value="Chromosome"/>
</dbReference>
<evidence type="ECO:0000313" key="4">
    <source>
        <dbReference type="Proteomes" id="UP000004793"/>
    </source>
</evidence>
<feature type="domain" description="Putative amidase" evidence="2">
    <location>
        <begin position="116"/>
        <end position="277"/>
    </location>
</feature>
<accession>A0A7U6GD42</accession>
<evidence type="ECO:0000259" key="2">
    <source>
        <dbReference type="Pfam" id="PF12671"/>
    </source>
</evidence>
<feature type="signal peptide" evidence="1">
    <location>
        <begin position="1"/>
        <end position="24"/>
    </location>
</feature>
<dbReference type="PANTHER" id="PTHR40032:SF1">
    <property type="entry name" value="EXPORTED PROTEIN"/>
    <property type="match status" value="1"/>
</dbReference>
<organism evidence="3 4">
    <name type="scientific">Caldisericum exile (strain DSM 21853 / NBRC 104410 / AZM16c01)</name>
    <dbReference type="NCBI Taxonomy" id="511051"/>
    <lineage>
        <taxon>Bacteria</taxon>
        <taxon>Pseudomonadati</taxon>
        <taxon>Caldisericota/Cryosericota group</taxon>
        <taxon>Caldisericota</taxon>
        <taxon>Caldisericia</taxon>
        <taxon>Caldisericales</taxon>
        <taxon>Caldisericaceae</taxon>
        <taxon>Caldisericum</taxon>
    </lineage>
</organism>
<dbReference type="OrthoDB" id="9812429at2"/>
<keyword evidence="4" id="KW-1185">Reference proteome</keyword>
<proteinExistence type="predicted"/>
<name>A0A7U6GD42_CALEA</name>
<keyword evidence="1" id="KW-0732">Signal</keyword>
<dbReference type="AlphaFoldDB" id="A0A7U6GD42"/>